<evidence type="ECO:0000313" key="2">
    <source>
        <dbReference type="Proteomes" id="UP000233556"/>
    </source>
</evidence>
<gene>
    <name evidence="1" type="ORF">llap_10798</name>
</gene>
<sequence>MTSRDRNMTIPLHSALVQLHLEYCVLFWSPQVKKDVDRLERVQRRATKMTSGLENLPYEDRLKELHLFSKEKAQGAPHHNIPATTYKGAYKKERGSLFTRSHVEKTRGNSQANADSKDTEKDVDVHMAINFEINLTKPGIHIHTAFKSKLSNPLKSLLPYEYPKPGTGKNFCWLGKTGAT</sequence>
<dbReference type="AlphaFoldDB" id="A0A2I0TYX8"/>
<reference evidence="2" key="1">
    <citation type="submission" date="2017-11" db="EMBL/GenBank/DDBJ databases">
        <authorList>
            <person name="Lima N.C."/>
            <person name="Parody-Merino A.M."/>
            <person name="Battley P.F."/>
            <person name="Fidler A.E."/>
            <person name="Prosdocimi F."/>
        </authorList>
    </citation>
    <scope>NUCLEOTIDE SEQUENCE [LARGE SCALE GENOMIC DNA]</scope>
</reference>
<organism evidence="1 2">
    <name type="scientific">Limosa lapponica baueri</name>
    <dbReference type="NCBI Taxonomy" id="1758121"/>
    <lineage>
        <taxon>Eukaryota</taxon>
        <taxon>Metazoa</taxon>
        <taxon>Chordata</taxon>
        <taxon>Craniata</taxon>
        <taxon>Vertebrata</taxon>
        <taxon>Euteleostomi</taxon>
        <taxon>Archelosauria</taxon>
        <taxon>Archosauria</taxon>
        <taxon>Dinosauria</taxon>
        <taxon>Saurischia</taxon>
        <taxon>Theropoda</taxon>
        <taxon>Coelurosauria</taxon>
        <taxon>Aves</taxon>
        <taxon>Neognathae</taxon>
        <taxon>Neoaves</taxon>
        <taxon>Charadriiformes</taxon>
        <taxon>Scolopacidae</taxon>
        <taxon>Limosa</taxon>
    </lineage>
</organism>
<dbReference type="OrthoDB" id="6080649at2759"/>
<name>A0A2I0TYX8_LIMLA</name>
<evidence type="ECO:0000313" key="1">
    <source>
        <dbReference type="EMBL" id="PKU38903.1"/>
    </source>
</evidence>
<protein>
    <submittedName>
        <fullName evidence="1">Uncharacterized protein</fullName>
    </submittedName>
</protein>
<keyword evidence="2" id="KW-1185">Reference proteome</keyword>
<reference evidence="2" key="2">
    <citation type="submission" date="2017-12" db="EMBL/GenBank/DDBJ databases">
        <title>Genome sequence of the Bar-tailed Godwit (Limosa lapponica baueri).</title>
        <authorList>
            <person name="Lima N.C.B."/>
            <person name="Parody-Merino A.M."/>
            <person name="Battley P.F."/>
            <person name="Fidler A.E."/>
            <person name="Prosdocimi F."/>
        </authorList>
    </citation>
    <scope>NUCLEOTIDE SEQUENCE [LARGE SCALE GENOMIC DNA]</scope>
</reference>
<dbReference type="Proteomes" id="UP000233556">
    <property type="component" value="Unassembled WGS sequence"/>
</dbReference>
<proteinExistence type="predicted"/>
<accession>A0A2I0TYX8</accession>
<dbReference type="EMBL" id="KZ506622">
    <property type="protein sequence ID" value="PKU38903.1"/>
    <property type="molecule type" value="Genomic_DNA"/>
</dbReference>